<protein>
    <submittedName>
        <fullName evidence="3">3-beta hydroxysteroid dehydrogenase</fullName>
    </submittedName>
</protein>
<keyword evidence="4" id="KW-1185">Reference proteome</keyword>
<evidence type="ECO:0000313" key="4">
    <source>
        <dbReference type="Proteomes" id="UP000235659"/>
    </source>
</evidence>
<dbReference type="InterPro" id="IPR036291">
    <property type="entry name" value="NAD(P)-bd_dom_sf"/>
</dbReference>
<dbReference type="EMBL" id="PNXY01000019">
    <property type="protein sequence ID" value="PMS27992.1"/>
    <property type="molecule type" value="Genomic_DNA"/>
</dbReference>
<gene>
    <name evidence="3" type="ORF">C0Z16_24310</name>
    <name evidence="2" type="ORF">LMG27174_05125</name>
</gene>
<dbReference type="Gene3D" id="3.40.50.720">
    <property type="entry name" value="NAD(P)-binding Rossmann-like Domain"/>
    <property type="match status" value="1"/>
</dbReference>
<dbReference type="SUPFAM" id="SSF51735">
    <property type="entry name" value="NAD(P)-binding Rossmann-fold domains"/>
    <property type="match status" value="1"/>
</dbReference>
<dbReference type="InterPro" id="IPR051606">
    <property type="entry name" value="Polyketide_Oxido-like"/>
</dbReference>
<reference evidence="2 5" key="2">
    <citation type="submission" date="2020-04" db="EMBL/GenBank/DDBJ databases">
        <authorList>
            <person name="De Canck E."/>
        </authorList>
    </citation>
    <scope>NUCLEOTIDE SEQUENCE [LARGE SCALE GENOMIC DNA]</scope>
    <source>
        <strain evidence="2 5">LMG 27174</strain>
    </source>
</reference>
<evidence type="ECO:0000313" key="2">
    <source>
        <dbReference type="EMBL" id="CAB3722805.1"/>
    </source>
</evidence>
<reference evidence="3 4" key="1">
    <citation type="submission" date="2018-01" db="EMBL/GenBank/DDBJ databases">
        <title>Whole genome analyses suggest that Burkholderia sensu lato contains two further novel genera in the rhizoxinica-symbiotica group Mycetohabitans gen. nov., and Trinickia gen. nov.: implications for the evolution of diazotrophy and nodulation in the Burkholderiaceae.</title>
        <authorList>
            <person name="Estrada-de los Santos P."/>
            <person name="Palmer M."/>
            <person name="Chavez-Ramirez B."/>
            <person name="Beukes C."/>
            <person name="Steenkamp E.T."/>
            <person name="Hirsch A.M."/>
            <person name="Manyaka P."/>
            <person name="Maluk M."/>
            <person name="Lafos M."/>
            <person name="Crook M."/>
            <person name="Gross E."/>
            <person name="Simon M.F."/>
            <person name="Bueno dos Reis Junior F."/>
            <person name="Poole P.S."/>
            <person name="Venter S.N."/>
            <person name="James E.K."/>
        </authorList>
    </citation>
    <scope>NUCLEOTIDE SEQUENCE [LARGE SCALE GENOMIC DNA]</scope>
    <source>
        <strain evidence="3 4">WSM 3937</strain>
    </source>
</reference>
<dbReference type="OrthoDB" id="7352421at2"/>
<dbReference type="Proteomes" id="UP000235659">
    <property type="component" value="Unassembled WGS sequence"/>
</dbReference>
<feature type="domain" description="NAD(P)-binding" evidence="1">
    <location>
        <begin position="11"/>
        <end position="200"/>
    </location>
</feature>
<evidence type="ECO:0000313" key="5">
    <source>
        <dbReference type="Proteomes" id="UP000494205"/>
    </source>
</evidence>
<dbReference type="CDD" id="cd05244">
    <property type="entry name" value="BVR-B_like_SDR_a"/>
    <property type="match status" value="1"/>
</dbReference>
<proteinExistence type="predicted"/>
<sequence>MSKQLKIALFGATGMIGSRIAAEAARRGHQVTALARNPARVPADVPNLKAAQADLLDAASVGAAVRGHDVVASAYAPPQDDVGVLDKATRALVEGVRAAGLKRLVVVGGAGSLEVAPGKQLVDTEGFPDAYKPVALAHRDAFGYYRGVADLDWTFFAPAALISPGERTGTFRTGTNSLIADAQGNSRISAEDYAIAFVDELEQGRFIRQIATVAY</sequence>
<dbReference type="InterPro" id="IPR016040">
    <property type="entry name" value="NAD(P)-bd_dom"/>
</dbReference>
<dbReference type="PANTHER" id="PTHR43355:SF2">
    <property type="entry name" value="FLAVIN REDUCTASE (NADPH)"/>
    <property type="match status" value="1"/>
</dbReference>
<accession>A0A2N7WF21</accession>
<dbReference type="GO" id="GO:0016646">
    <property type="term" value="F:oxidoreductase activity, acting on the CH-NH group of donors, NAD or NADP as acceptor"/>
    <property type="evidence" value="ECO:0007669"/>
    <property type="project" value="TreeGrafter"/>
</dbReference>
<organism evidence="2 5">
    <name type="scientific">Paraburkholderia rhynchosiae</name>
    <dbReference type="NCBI Taxonomy" id="487049"/>
    <lineage>
        <taxon>Bacteria</taxon>
        <taxon>Pseudomonadati</taxon>
        <taxon>Pseudomonadota</taxon>
        <taxon>Betaproteobacteria</taxon>
        <taxon>Burkholderiales</taxon>
        <taxon>Burkholderiaceae</taxon>
        <taxon>Paraburkholderia</taxon>
    </lineage>
</organism>
<dbReference type="AlphaFoldDB" id="A0A2N7WF21"/>
<dbReference type="RefSeq" id="WP_102634620.1">
    <property type="nucleotide sequence ID" value="NZ_CADIJZ010000021.1"/>
</dbReference>
<dbReference type="Proteomes" id="UP000494205">
    <property type="component" value="Unassembled WGS sequence"/>
</dbReference>
<dbReference type="Pfam" id="PF13460">
    <property type="entry name" value="NAD_binding_10"/>
    <property type="match status" value="1"/>
</dbReference>
<evidence type="ECO:0000259" key="1">
    <source>
        <dbReference type="Pfam" id="PF13460"/>
    </source>
</evidence>
<dbReference type="PANTHER" id="PTHR43355">
    <property type="entry name" value="FLAVIN REDUCTASE (NADPH)"/>
    <property type="match status" value="1"/>
</dbReference>
<name>A0A2N7WF21_9BURK</name>
<dbReference type="EMBL" id="CADIJZ010000021">
    <property type="protein sequence ID" value="CAB3722805.1"/>
    <property type="molecule type" value="Genomic_DNA"/>
</dbReference>
<evidence type="ECO:0000313" key="3">
    <source>
        <dbReference type="EMBL" id="PMS27992.1"/>
    </source>
</evidence>